<reference evidence="3 4" key="1">
    <citation type="submission" date="2021-01" db="EMBL/GenBank/DDBJ databases">
        <title>Streptomyces acididurans sp. nov., isolated from a peat swamp forest soil.</title>
        <authorList>
            <person name="Chantavorakit T."/>
            <person name="Duangmal K."/>
        </authorList>
    </citation>
    <scope>NUCLEOTIDE SEQUENCE [LARGE SCALE GENOMIC DNA]</scope>
    <source>
        <strain evidence="3 4">KK5PA1</strain>
    </source>
</reference>
<dbReference type="Proteomes" id="UP000749040">
    <property type="component" value="Unassembled WGS sequence"/>
</dbReference>
<sequence length="224" mass="21879">MVRSFRRGGLAAVLALSLAPLTACAAGSSSQTLHIKPDNAEVTKGSIQVQNAWVLTQTSGPATVSARLFNNGTSTQTLQAVQIAGGLVATLKDKNGSSTVTVPAHGTVLLGGQGNPAAVLNSGAETLRNGDVQNAVFVFSSSGAVSLPINVTPAAGFFEPYGPGSLAPSTPPSPTATPGGTATPGSTATPTGTASPGSSSGKGHKSTKGATAGSTATPTSTPTR</sequence>
<keyword evidence="2" id="KW-0732">Signal</keyword>
<accession>A0ABS2U1V8</accession>
<organism evidence="3 4">
    <name type="scientific">Actinacidiphila acididurans</name>
    <dbReference type="NCBI Taxonomy" id="2784346"/>
    <lineage>
        <taxon>Bacteria</taxon>
        <taxon>Bacillati</taxon>
        <taxon>Actinomycetota</taxon>
        <taxon>Actinomycetes</taxon>
        <taxon>Kitasatosporales</taxon>
        <taxon>Streptomycetaceae</taxon>
        <taxon>Actinacidiphila</taxon>
    </lineage>
</organism>
<evidence type="ECO:0000256" key="2">
    <source>
        <dbReference type="SAM" id="SignalP"/>
    </source>
</evidence>
<evidence type="ECO:0000313" key="4">
    <source>
        <dbReference type="Proteomes" id="UP000749040"/>
    </source>
</evidence>
<dbReference type="InterPro" id="IPR036182">
    <property type="entry name" value="PCuAC_sf"/>
</dbReference>
<feature type="compositionally biased region" description="Low complexity" evidence="1">
    <location>
        <begin position="208"/>
        <end position="224"/>
    </location>
</feature>
<feature type="signal peptide" evidence="2">
    <location>
        <begin position="1"/>
        <end position="25"/>
    </location>
</feature>
<dbReference type="SUPFAM" id="SSF110087">
    <property type="entry name" value="DR1885-like metal-binding protein"/>
    <property type="match status" value="1"/>
</dbReference>
<evidence type="ECO:0000313" key="3">
    <source>
        <dbReference type="EMBL" id="MBM9508505.1"/>
    </source>
</evidence>
<evidence type="ECO:0000256" key="1">
    <source>
        <dbReference type="SAM" id="MobiDB-lite"/>
    </source>
</evidence>
<dbReference type="RefSeq" id="WP_205360580.1">
    <property type="nucleotide sequence ID" value="NZ_JADKYB010000018.1"/>
</dbReference>
<proteinExistence type="predicted"/>
<comment type="caution">
    <text evidence="3">The sequence shown here is derived from an EMBL/GenBank/DDBJ whole genome shotgun (WGS) entry which is preliminary data.</text>
</comment>
<protein>
    <submittedName>
        <fullName evidence="3">DUF461 domain-containing protein</fullName>
    </submittedName>
</protein>
<feature type="region of interest" description="Disordered" evidence="1">
    <location>
        <begin position="163"/>
        <end position="224"/>
    </location>
</feature>
<feature type="compositionally biased region" description="Low complexity" evidence="1">
    <location>
        <begin position="176"/>
        <end position="201"/>
    </location>
</feature>
<name>A0ABS2U1V8_9ACTN</name>
<feature type="chain" id="PRO_5047132387" evidence="2">
    <location>
        <begin position="26"/>
        <end position="224"/>
    </location>
</feature>
<dbReference type="EMBL" id="JADKYB010000018">
    <property type="protein sequence ID" value="MBM9508505.1"/>
    <property type="molecule type" value="Genomic_DNA"/>
</dbReference>
<keyword evidence="4" id="KW-1185">Reference proteome</keyword>
<gene>
    <name evidence="3" type="ORF">ITX44_28910</name>
</gene>